<keyword evidence="4" id="KW-1185">Reference proteome</keyword>
<evidence type="ECO:0000313" key="3">
    <source>
        <dbReference type="EMBL" id="CAF0918890.1"/>
    </source>
</evidence>
<comment type="caution">
    <text evidence="3">The sequence shown here is derived from an EMBL/GenBank/DDBJ whole genome shotgun (WGS) entry which is preliminary data.</text>
</comment>
<protein>
    <recommendedName>
        <fullName evidence="2">Copper homeostasis protein cutC homolog</fullName>
    </recommendedName>
</protein>
<dbReference type="Gene3D" id="3.20.20.380">
    <property type="entry name" value="Copper homeostasis (CutC) domain"/>
    <property type="match status" value="1"/>
</dbReference>
<dbReference type="EMBL" id="CAJNOC010002201">
    <property type="protein sequence ID" value="CAF0918890.1"/>
    <property type="molecule type" value="Genomic_DNA"/>
</dbReference>
<comment type="similarity">
    <text evidence="1">Belongs to the CutC family.</text>
</comment>
<gene>
    <name evidence="3" type="ORF">OXX778_LOCUS12280</name>
</gene>
<dbReference type="PANTHER" id="PTHR12598">
    <property type="entry name" value="COPPER HOMEOSTASIS PROTEIN CUTC"/>
    <property type="match status" value="1"/>
</dbReference>
<dbReference type="OrthoDB" id="7392499at2759"/>
<name>A0A814AQX7_9BILA</name>
<proteinExistence type="inferred from homology"/>
<dbReference type="SUPFAM" id="SSF110395">
    <property type="entry name" value="CutC-like"/>
    <property type="match status" value="1"/>
</dbReference>
<dbReference type="InterPro" id="IPR036822">
    <property type="entry name" value="CutC-like_dom_sf"/>
</dbReference>
<dbReference type="Pfam" id="PF03932">
    <property type="entry name" value="CutC"/>
    <property type="match status" value="1"/>
</dbReference>
<reference evidence="3" key="1">
    <citation type="submission" date="2021-02" db="EMBL/GenBank/DDBJ databases">
        <authorList>
            <person name="Nowell W R."/>
        </authorList>
    </citation>
    <scope>NUCLEOTIDE SEQUENCE</scope>
    <source>
        <strain evidence="3">Ploen Becks lab</strain>
    </source>
</reference>
<organism evidence="3 4">
    <name type="scientific">Brachionus calyciflorus</name>
    <dbReference type="NCBI Taxonomy" id="104777"/>
    <lineage>
        <taxon>Eukaryota</taxon>
        <taxon>Metazoa</taxon>
        <taxon>Spiralia</taxon>
        <taxon>Gnathifera</taxon>
        <taxon>Rotifera</taxon>
        <taxon>Eurotatoria</taxon>
        <taxon>Monogononta</taxon>
        <taxon>Pseudotrocha</taxon>
        <taxon>Ploima</taxon>
        <taxon>Brachionidae</taxon>
        <taxon>Brachionus</taxon>
    </lineage>
</organism>
<dbReference type="AlphaFoldDB" id="A0A814AQX7"/>
<evidence type="ECO:0000313" key="4">
    <source>
        <dbReference type="Proteomes" id="UP000663879"/>
    </source>
</evidence>
<sequence>MTKNILNIRFFLTKVKSGQKPNKSLEVCVDSLESVINAYEGGADRVELCSSLNEGGLTPSYGLFKSVRKYLDERDPERKFKVHSMIRCRPGDFNYSDLELETMFEDLKKLIELGSDGVVFGALTVDGLVDESVLNEFMKLIPHGVKTTFHRAFDVCSNHKNCFIQIENFGFDKLLTSGLKSNAFDGREIIKELVSMSKTLQVIAGAGINSKNLELILKETCVKEFHASCRTLRDSKMIFRNTQVPMGSPAYDEFSISVAQKEKVNELKEIFKKFY</sequence>
<accession>A0A814AQX7</accession>
<dbReference type="Proteomes" id="UP000663879">
    <property type="component" value="Unassembled WGS sequence"/>
</dbReference>
<evidence type="ECO:0000256" key="1">
    <source>
        <dbReference type="ARBA" id="ARBA00007768"/>
    </source>
</evidence>
<dbReference type="GO" id="GO:0005507">
    <property type="term" value="F:copper ion binding"/>
    <property type="evidence" value="ECO:0007669"/>
    <property type="project" value="TreeGrafter"/>
</dbReference>
<evidence type="ECO:0000256" key="2">
    <source>
        <dbReference type="ARBA" id="ARBA00019014"/>
    </source>
</evidence>
<dbReference type="PANTHER" id="PTHR12598:SF0">
    <property type="entry name" value="COPPER HOMEOSTASIS PROTEIN CUTC HOMOLOG"/>
    <property type="match status" value="1"/>
</dbReference>
<dbReference type="FunFam" id="3.20.20.380:FF:000001">
    <property type="entry name" value="Copper homeostasis protein CutC"/>
    <property type="match status" value="1"/>
</dbReference>
<dbReference type="InterPro" id="IPR005627">
    <property type="entry name" value="CutC-like"/>
</dbReference>
<dbReference type="HAMAP" id="MF_00795">
    <property type="entry name" value="CutC"/>
    <property type="match status" value="1"/>
</dbReference>